<dbReference type="GO" id="GO:0005615">
    <property type="term" value="C:extracellular space"/>
    <property type="evidence" value="ECO:0007669"/>
    <property type="project" value="TreeGrafter"/>
</dbReference>
<dbReference type="SUPFAM" id="SSF56496">
    <property type="entry name" value="Fibrinogen C-terminal domain-like"/>
    <property type="match status" value="1"/>
</dbReference>
<feature type="chain" id="PRO_5001830255" evidence="3">
    <location>
        <begin position="19"/>
        <end position="601"/>
    </location>
</feature>
<evidence type="ECO:0000313" key="6">
    <source>
        <dbReference type="Proteomes" id="UP000054359"/>
    </source>
</evidence>
<dbReference type="Proteomes" id="UP000054359">
    <property type="component" value="Unassembled WGS sequence"/>
</dbReference>
<dbReference type="CDD" id="cd00087">
    <property type="entry name" value="FReD"/>
    <property type="match status" value="1"/>
</dbReference>
<dbReference type="AlphaFoldDB" id="A0A087U3I8"/>
<dbReference type="PANTHER" id="PTHR19143">
    <property type="entry name" value="FIBRINOGEN/TENASCIN/ANGIOPOEITIN"/>
    <property type="match status" value="1"/>
</dbReference>
<keyword evidence="3" id="KW-0732">Signal</keyword>
<dbReference type="STRING" id="407821.A0A087U3I8"/>
<proteinExistence type="predicted"/>
<dbReference type="InterPro" id="IPR050373">
    <property type="entry name" value="Fibrinogen_C-term_domain"/>
</dbReference>
<dbReference type="InterPro" id="IPR020837">
    <property type="entry name" value="Fibrinogen_CS"/>
</dbReference>
<feature type="coiled-coil region" evidence="2">
    <location>
        <begin position="196"/>
        <end position="223"/>
    </location>
</feature>
<sequence>MWVVTVLLAMTLSCGTLGAREPLRDQVAMLRREQWRDRERIEALEQKLLDRDVRDSPNESHQDVEEVLYEVMNEVMRQTDDLLRLKNLESMVFALQARQEREASTVRRLSEELKIIKQQQRKISSQLNEKTWNMEEGSGEGSGDLVGESFIPVDQPTVVSPEVNSSKRDSTELTTDVYGGEISSIELYGKRFEKRLTDFESHLEEVRGRIERAEENCAIVASNATNVMQISKERVQNIQESFLGLQKNVSKVTFSNYNIQAALHVLTEDQASDRSRIRELQEVQRRTENEINSQRHRLTSVEMIATNSTLQRCRSDAKDLNRDLKIADLEVKLNQAHRRIDERARISEMSRNANDHAIRRLRDSVTEYSRLTGNISQELMKVTEYEDQLRNELSKFIRQLPRDCSRETESGVKLINVPALGPIEVYCDTYTEGGPWLVVQNRADGSENFYRSWKEYRNGFGKPEGEYWLGNEILHQLTKDRQMKLRIDMRDTLGHYIFAEYDDFKVKSEENFYTLVVGGHRGNASDALSHHSGMGFSTHDKDNDASSTNCAMHYTAGWWYQHCHRADLNGRFAIGMTWYDEQKHDWIQLQSVDMKIKPLGS</sequence>
<feature type="domain" description="Fibrinogen C-terminal" evidence="4">
    <location>
        <begin position="395"/>
        <end position="600"/>
    </location>
</feature>
<evidence type="ECO:0000256" key="2">
    <source>
        <dbReference type="SAM" id="Coils"/>
    </source>
</evidence>
<evidence type="ECO:0000259" key="4">
    <source>
        <dbReference type="PROSITE" id="PS51406"/>
    </source>
</evidence>
<organism evidence="5 6">
    <name type="scientific">Stegodyphus mimosarum</name>
    <name type="common">African social velvet spider</name>
    <dbReference type="NCBI Taxonomy" id="407821"/>
    <lineage>
        <taxon>Eukaryota</taxon>
        <taxon>Metazoa</taxon>
        <taxon>Ecdysozoa</taxon>
        <taxon>Arthropoda</taxon>
        <taxon>Chelicerata</taxon>
        <taxon>Arachnida</taxon>
        <taxon>Araneae</taxon>
        <taxon>Araneomorphae</taxon>
        <taxon>Entelegynae</taxon>
        <taxon>Eresoidea</taxon>
        <taxon>Eresidae</taxon>
        <taxon>Stegodyphus</taxon>
    </lineage>
</organism>
<reference evidence="5 6" key="1">
    <citation type="submission" date="2013-11" db="EMBL/GenBank/DDBJ databases">
        <title>Genome sequencing of Stegodyphus mimosarum.</title>
        <authorList>
            <person name="Bechsgaard J."/>
        </authorList>
    </citation>
    <scope>NUCLEOTIDE SEQUENCE [LARGE SCALE GENOMIC DNA]</scope>
</reference>
<dbReference type="EMBL" id="KK118002">
    <property type="protein sequence ID" value="KFM71927.1"/>
    <property type="molecule type" value="Genomic_DNA"/>
</dbReference>
<dbReference type="Pfam" id="PF00147">
    <property type="entry name" value="Fibrinogen_C"/>
    <property type="match status" value="1"/>
</dbReference>
<gene>
    <name evidence="5" type="ORF">X975_11734</name>
</gene>
<feature type="non-terminal residue" evidence="5">
    <location>
        <position position="601"/>
    </location>
</feature>
<dbReference type="InterPro" id="IPR002181">
    <property type="entry name" value="Fibrinogen_a/b/g_C_dom"/>
</dbReference>
<dbReference type="InterPro" id="IPR036056">
    <property type="entry name" value="Fibrinogen-like_C"/>
</dbReference>
<dbReference type="PROSITE" id="PS51406">
    <property type="entry name" value="FIBRINOGEN_C_2"/>
    <property type="match status" value="1"/>
</dbReference>
<dbReference type="SMART" id="SM00186">
    <property type="entry name" value="FBG"/>
    <property type="match status" value="1"/>
</dbReference>
<dbReference type="OMA" id="NANIFHE"/>
<dbReference type="OrthoDB" id="6425181at2759"/>
<dbReference type="PANTHER" id="PTHR19143:SF444">
    <property type="entry name" value="PROTEIN SCABROUS"/>
    <property type="match status" value="1"/>
</dbReference>
<keyword evidence="1" id="KW-1015">Disulfide bond</keyword>
<dbReference type="Gene3D" id="3.90.215.10">
    <property type="entry name" value="Gamma Fibrinogen, chain A, domain 1"/>
    <property type="match status" value="1"/>
</dbReference>
<name>A0A087U3I8_STEMI</name>
<dbReference type="PROSITE" id="PS00514">
    <property type="entry name" value="FIBRINOGEN_C_1"/>
    <property type="match status" value="1"/>
</dbReference>
<accession>A0A087U3I8</accession>
<dbReference type="InterPro" id="IPR014716">
    <property type="entry name" value="Fibrinogen_a/b/g_C_1"/>
</dbReference>
<evidence type="ECO:0000256" key="1">
    <source>
        <dbReference type="ARBA" id="ARBA00023157"/>
    </source>
</evidence>
<keyword evidence="2" id="KW-0175">Coiled coil</keyword>
<keyword evidence="6" id="KW-1185">Reference proteome</keyword>
<protein>
    <submittedName>
        <fullName evidence="5">Protein scabrous</fullName>
    </submittedName>
</protein>
<evidence type="ECO:0000256" key="3">
    <source>
        <dbReference type="SAM" id="SignalP"/>
    </source>
</evidence>
<feature type="signal peptide" evidence="3">
    <location>
        <begin position="1"/>
        <end position="18"/>
    </location>
</feature>
<feature type="coiled-coil region" evidence="2">
    <location>
        <begin position="277"/>
        <end position="330"/>
    </location>
</feature>
<evidence type="ECO:0000313" key="5">
    <source>
        <dbReference type="EMBL" id="KFM71927.1"/>
    </source>
</evidence>